<dbReference type="AlphaFoldDB" id="A0A2T5BSG3"/>
<dbReference type="GO" id="GO:0016462">
    <property type="term" value="F:pyrophosphatase activity"/>
    <property type="evidence" value="ECO:0007669"/>
    <property type="project" value="InterPro"/>
</dbReference>
<dbReference type="PANTHER" id="PTHR12629:SF0">
    <property type="entry name" value="DIPHOSPHOINOSITOL-POLYPHOSPHATE DIPHOSPHATASE"/>
    <property type="match status" value="1"/>
</dbReference>
<keyword evidence="4" id="KW-0460">Magnesium</keyword>
<dbReference type="EMBL" id="QAAA01000007">
    <property type="protein sequence ID" value="PTN02285.1"/>
    <property type="molecule type" value="Genomic_DNA"/>
</dbReference>
<evidence type="ECO:0000259" key="5">
    <source>
        <dbReference type="PROSITE" id="PS51462"/>
    </source>
</evidence>
<organism evidence="6 7">
    <name type="scientific">Rhodovulum imhoffii</name>
    <dbReference type="NCBI Taxonomy" id="365340"/>
    <lineage>
        <taxon>Bacteria</taxon>
        <taxon>Pseudomonadati</taxon>
        <taxon>Pseudomonadota</taxon>
        <taxon>Alphaproteobacteria</taxon>
        <taxon>Rhodobacterales</taxon>
        <taxon>Paracoccaceae</taxon>
        <taxon>Rhodovulum</taxon>
    </lineage>
</organism>
<dbReference type="Proteomes" id="UP000243859">
    <property type="component" value="Unassembled WGS sequence"/>
</dbReference>
<evidence type="ECO:0000256" key="4">
    <source>
        <dbReference type="ARBA" id="ARBA00022842"/>
    </source>
</evidence>
<dbReference type="InterPro" id="IPR015797">
    <property type="entry name" value="NUDIX_hydrolase-like_dom_sf"/>
</dbReference>
<evidence type="ECO:0000256" key="1">
    <source>
        <dbReference type="ARBA" id="ARBA00001946"/>
    </source>
</evidence>
<dbReference type="PROSITE" id="PS51462">
    <property type="entry name" value="NUDIX"/>
    <property type="match status" value="1"/>
</dbReference>
<evidence type="ECO:0000313" key="6">
    <source>
        <dbReference type="EMBL" id="PTN02285.1"/>
    </source>
</evidence>
<dbReference type="GO" id="GO:0046872">
    <property type="term" value="F:metal ion binding"/>
    <property type="evidence" value="ECO:0007669"/>
    <property type="project" value="UniProtKB-KW"/>
</dbReference>
<keyword evidence="7" id="KW-1185">Reference proteome</keyword>
<name>A0A2T5BSG3_9RHOB</name>
<sequence length="151" mass="17459">MSNGQQVAALPFRRRKNGKIKVLLVTSRRRRRWVLPKGWPMEGKAPWEAAEIEALEEAGVRGRILSEAMGHFSYEKRLEEGGVLPCEVVIYPLVVDRVERRWKEKPQRQRRWFSPEEAARLVEEQGLADLLDQLQARPVRAPILKSLLKVA</sequence>
<dbReference type="Gene3D" id="3.90.79.10">
    <property type="entry name" value="Nucleoside Triphosphate Pyrophosphohydrolase"/>
    <property type="match status" value="1"/>
</dbReference>
<reference evidence="6 7" key="1">
    <citation type="submission" date="2018-04" db="EMBL/GenBank/DDBJ databases">
        <title>Genomic Encyclopedia of Archaeal and Bacterial Type Strains, Phase II (KMG-II): from individual species to whole genera.</title>
        <authorList>
            <person name="Goeker M."/>
        </authorList>
    </citation>
    <scope>NUCLEOTIDE SEQUENCE [LARGE SCALE GENOMIC DNA]</scope>
    <source>
        <strain evidence="6 7">DSM 18064</strain>
    </source>
</reference>
<feature type="domain" description="Nudix hydrolase" evidence="5">
    <location>
        <begin position="2"/>
        <end position="135"/>
    </location>
</feature>
<keyword evidence="3" id="KW-0378">Hydrolase</keyword>
<accession>A0A2T5BSG3</accession>
<protein>
    <submittedName>
        <fullName evidence="6">NUDIX domain-containing protein</fullName>
    </submittedName>
</protein>
<dbReference type="InterPro" id="IPR000086">
    <property type="entry name" value="NUDIX_hydrolase_dom"/>
</dbReference>
<evidence type="ECO:0000256" key="2">
    <source>
        <dbReference type="ARBA" id="ARBA00022723"/>
    </source>
</evidence>
<dbReference type="Pfam" id="PF00293">
    <property type="entry name" value="NUDIX"/>
    <property type="match status" value="1"/>
</dbReference>
<dbReference type="InterPro" id="IPR047198">
    <property type="entry name" value="DDP-like_NUDIX"/>
</dbReference>
<proteinExistence type="predicted"/>
<dbReference type="GO" id="GO:0005737">
    <property type="term" value="C:cytoplasm"/>
    <property type="evidence" value="ECO:0007669"/>
    <property type="project" value="TreeGrafter"/>
</dbReference>
<dbReference type="SUPFAM" id="SSF55811">
    <property type="entry name" value="Nudix"/>
    <property type="match status" value="1"/>
</dbReference>
<gene>
    <name evidence="6" type="ORF">C8N32_10751</name>
</gene>
<comment type="caution">
    <text evidence="6">The sequence shown here is derived from an EMBL/GenBank/DDBJ whole genome shotgun (WGS) entry which is preliminary data.</text>
</comment>
<keyword evidence="2" id="KW-0479">Metal-binding</keyword>
<dbReference type="CDD" id="cd04666">
    <property type="entry name" value="NUDIX_DIPP2_like_Nudt4"/>
    <property type="match status" value="1"/>
</dbReference>
<comment type="cofactor">
    <cofactor evidence="1">
        <name>Mg(2+)</name>
        <dbReference type="ChEBI" id="CHEBI:18420"/>
    </cofactor>
</comment>
<evidence type="ECO:0000313" key="7">
    <source>
        <dbReference type="Proteomes" id="UP000243859"/>
    </source>
</evidence>
<dbReference type="PANTHER" id="PTHR12629">
    <property type="entry name" value="DIPHOSPHOINOSITOL POLYPHOSPHATE PHOSPHOHYDROLASE"/>
    <property type="match status" value="1"/>
</dbReference>
<evidence type="ECO:0000256" key="3">
    <source>
        <dbReference type="ARBA" id="ARBA00022801"/>
    </source>
</evidence>
<dbReference type="RefSeq" id="WP_244905905.1">
    <property type="nucleotide sequence ID" value="NZ_NHSI01000036.1"/>
</dbReference>